<evidence type="ECO:0000313" key="2">
    <source>
        <dbReference type="Proteomes" id="UP001232113"/>
    </source>
</evidence>
<dbReference type="Proteomes" id="UP001232113">
    <property type="component" value="Unassembled WGS sequence"/>
</dbReference>
<dbReference type="AlphaFoldDB" id="A0AAQ2K811"/>
<reference evidence="1" key="1">
    <citation type="submission" date="2023-05" db="EMBL/GenBank/DDBJ databases">
        <title>Cataloging the Phylogenetic Diversity of Human Bladder Bacteria.</title>
        <authorList>
            <person name="Du J."/>
        </authorList>
    </citation>
    <scope>NUCLEOTIDE SEQUENCE</scope>
    <source>
        <strain evidence="1">UMB6975B</strain>
    </source>
</reference>
<organism evidence="1 2">
    <name type="scientific">Lactobacillus paragasseri</name>
    <dbReference type="NCBI Taxonomy" id="2107999"/>
    <lineage>
        <taxon>Bacteria</taxon>
        <taxon>Bacillati</taxon>
        <taxon>Bacillota</taxon>
        <taxon>Bacilli</taxon>
        <taxon>Lactobacillales</taxon>
        <taxon>Lactobacillaceae</taxon>
        <taxon>Lactobacillus</taxon>
    </lineage>
</organism>
<dbReference type="EMBL" id="JASOLY010000002">
    <property type="protein sequence ID" value="MDK6867816.1"/>
    <property type="molecule type" value="Genomic_DNA"/>
</dbReference>
<protein>
    <submittedName>
        <fullName evidence="1">Uncharacterized protein</fullName>
    </submittedName>
</protein>
<gene>
    <name evidence="1" type="ORF">QP354_01820</name>
</gene>
<name>A0AAQ2K811_9LACO</name>
<proteinExistence type="predicted"/>
<dbReference type="RefSeq" id="WP_020807552.1">
    <property type="nucleotide sequence ID" value="NZ_BEXI01000001.1"/>
</dbReference>
<accession>A0AAQ2K811</accession>
<comment type="caution">
    <text evidence="1">The sequence shown here is derived from an EMBL/GenBank/DDBJ whole genome shotgun (WGS) entry which is preliminary data.</text>
</comment>
<sequence>MNEMIIKYQLIKVRQKQLEENGLLKLTDYLVTNDYKGFEKYLSLWAKKHHMPVLKAAFIFTKFEDDFIDLQTQLMEKHYEQN</sequence>
<evidence type="ECO:0000313" key="1">
    <source>
        <dbReference type="EMBL" id="MDK6867816.1"/>
    </source>
</evidence>